<dbReference type="HAMAP" id="MF_00287">
    <property type="entry name" value="BdbC"/>
    <property type="match status" value="1"/>
</dbReference>
<keyword evidence="9" id="KW-1015">Disulfide bond</keyword>
<dbReference type="NCBIfam" id="NF002849">
    <property type="entry name" value="PRK03113.1"/>
    <property type="match status" value="1"/>
</dbReference>
<keyword evidence="8" id="KW-0472">Membrane</keyword>
<reference evidence="13" key="1">
    <citation type="submission" date="2015-12" db="EMBL/GenBank/DDBJ databases">
        <title>Complete genome sequences of two moderately thermophilic Paenibacillus species.</title>
        <authorList>
            <person name="Butler R.III."/>
            <person name="Wang J."/>
            <person name="Stark B.C."/>
            <person name="Pombert J.-F."/>
        </authorList>
    </citation>
    <scope>NUCLEOTIDE SEQUENCE [LARGE SCALE GENOMIC DNA]</scope>
    <source>
        <strain evidence="13">32O-Y</strain>
    </source>
</reference>
<dbReference type="GO" id="GO:0015035">
    <property type="term" value="F:protein-disulfide reductase activity"/>
    <property type="evidence" value="ECO:0007669"/>
    <property type="project" value="InterPro"/>
</dbReference>
<evidence type="ECO:0000256" key="7">
    <source>
        <dbReference type="ARBA" id="ARBA00023002"/>
    </source>
</evidence>
<dbReference type="GO" id="GO:0016020">
    <property type="term" value="C:membrane"/>
    <property type="evidence" value="ECO:0007669"/>
    <property type="project" value="UniProtKB-SubCell"/>
</dbReference>
<reference evidence="12 13" key="2">
    <citation type="journal article" date="2016" name="Genome Announc.">
        <title>Complete Genome Sequences of Two Interactive Moderate Thermophiles, Paenibacillus napthalenovorans 32O-Y and Paenibacillus sp. 32O-W.</title>
        <authorList>
            <person name="Butler R.R.III."/>
            <person name="Wang J."/>
            <person name="Stark B.C."/>
            <person name="Pombert J.F."/>
        </authorList>
    </citation>
    <scope>NUCLEOTIDE SEQUENCE [LARGE SCALE GENOMIC DNA]</scope>
    <source>
        <strain evidence="12 13">32O-Y</strain>
    </source>
</reference>
<evidence type="ECO:0000256" key="10">
    <source>
        <dbReference type="ARBA" id="ARBA00023186"/>
    </source>
</evidence>
<keyword evidence="13" id="KW-1185">Reference proteome</keyword>
<evidence type="ECO:0000256" key="8">
    <source>
        <dbReference type="ARBA" id="ARBA00023136"/>
    </source>
</evidence>
<dbReference type="PANTHER" id="PTHR43469">
    <property type="entry name" value="DISULFIDE FORMATION PROTEIN-RELATED"/>
    <property type="match status" value="1"/>
</dbReference>
<dbReference type="InterPro" id="IPR003752">
    <property type="entry name" value="DiS_bond_form_DsbB/BdbC"/>
</dbReference>
<gene>
    <name evidence="12" type="ORF">IJ22_05700</name>
</gene>
<protein>
    <submittedName>
        <fullName evidence="12">Dihydroneopterin aldolase</fullName>
    </submittedName>
</protein>
<evidence type="ECO:0000256" key="9">
    <source>
        <dbReference type="ARBA" id="ARBA00023157"/>
    </source>
</evidence>
<comment type="subcellular location">
    <subcellularLocation>
        <location evidence="1">Membrane</location>
        <topology evidence="1">Multi-pass membrane protein</topology>
    </subcellularLocation>
</comment>
<evidence type="ECO:0000256" key="1">
    <source>
        <dbReference type="ARBA" id="ARBA00004141"/>
    </source>
</evidence>
<dbReference type="Gene3D" id="1.20.1550.10">
    <property type="entry name" value="DsbB-like"/>
    <property type="match status" value="1"/>
</dbReference>
<dbReference type="RefSeq" id="WP_054819074.1">
    <property type="nucleotide sequence ID" value="NZ_BJCS01000002.1"/>
</dbReference>
<dbReference type="AlphaFoldDB" id="A0A0U2W0P6"/>
<comment type="similarity">
    <text evidence="2">Belongs to the DsbB family. BdbC subfamily.</text>
</comment>
<dbReference type="InterPro" id="IPR023380">
    <property type="entry name" value="DsbB-like_sf"/>
</dbReference>
<dbReference type="EMBL" id="CP013652">
    <property type="protein sequence ID" value="ALS20957.1"/>
    <property type="molecule type" value="Genomic_DNA"/>
</dbReference>
<keyword evidence="4" id="KW-0812">Transmembrane</keyword>
<dbReference type="OrthoDB" id="158402at2"/>
<dbReference type="STRING" id="162209.IJ22_05700"/>
<name>A0A0U2W0P6_9BACL</name>
<dbReference type="InterPro" id="IPR012187">
    <property type="entry name" value="Disulphide_bond_form_BdbC"/>
</dbReference>
<sequence>MNWRNTIRENGLHLSWFVALTATLGSLYFSEILHYIPCKLCWYQRILMYPLVIILGIAAVRKERHMYIYALPMSIWGAGISLYHYLMQKTSWFTSGAQACGPIPCDVDYVNYFGFITIPFMALTAFVIIAVLQILMWAAERK</sequence>
<dbReference type="Pfam" id="PF02600">
    <property type="entry name" value="DsbB"/>
    <property type="match status" value="1"/>
</dbReference>
<evidence type="ECO:0000256" key="3">
    <source>
        <dbReference type="ARBA" id="ARBA00022448"/>
    </source>
</evidence>
<dbReference type="PATRIC" id="fig|162209.4.peg.604"/>
<organism evidence="12 13">
    <name type="scientific">Paenibacillus naphthalenovorans</name>
    <dbReference type="NCBI Taxonomy" id="162209"/>
    <lineage>
        <taxon>Bacteria</taxon>
        <taxon>Bacillati</taxon>
        <taxon>Bacillota</taxon>
        <taxon>Bacilli</taxon>
        <taxon>Bacillales</taxon>
        <taxon>Paenibacillaceae</taxon>
        <taxon>Paenibacillus</taxon>
    </lineage>
</organism>
<dbReference type="Proteomes" id="UP000061660">
    <property type="component" value="Chromosome"/>
</dbReference>
<evidence type="ECO:0000256" key="6">
    <source>
        <dbReference type="ARBA" id="ARBA00022989"/>
    </source>
</evidence>
<evidence type="ECO:0000313" key="12">
    <source>
        <dbReference type="EMBL" id="ALS20957.1"/>
    </source>
</evidence>
<proteinExistence type="inferred from homology"/>
<evidence type="ECO:0000256" key="11">
    <source>
        <dbReference type="ARBA" id="ARBA00023284"/>
    </source>
</evidence>
<evidence type="ECO:0000256" key="2">
    <source>
        <dbReference type="ARBA" id="ARBA00007602"/>
    </source>
</evidence>
<accession>A0A0U2W0P6</accession>
<keyword evidence="11" id="KW-0676">Redox-active center</keyword>
<dbReference type="PIRSF" id="PIRSF036659">
    <property type="entry name" value="BdbC"/>
    <property type="match status" value="1"/>
</dbReference>
<dbReference type="SUPFAM" id="SSF158442">
    <property type="entry name" value="DsbB-like"/>
    <property type="match status" value="1"/>
</dbReference>
<evidence type="ECO:0000256" key="5">
    <source>
        <dbReference type="ARBA" id="ARBA00022982"/>
    </source>
</evidence>
<keyword evidence="5" id="KW-0249">Electron transport</keyword>
<evidence type="ECO:0000256" key="4">
    <source>
        <dbReference type="ARBA" id="ARBA00022692"/>
    </source>
</evidence>
<dbReference type="PANTHER" id="PTHR43469:SF1">
    <property type="entry name" value="SPBETA PROPHAGE-DERIVED DISULFIDE BOND FORMATION PROTEIN B"/>
    <property type="match status" value="1"/>
</dbReference>
<keyword evidence="3" id="KW-0813">Transport</keyword>
<evidence type="ECO:0000313" key="13">
    <source>
        <dbReference type="Proteomes" id="UP000061660"/>
    </source>
</evidence>
<keyword evidence="7" id="KW-0560">Oxidoreductase</keyword>
<keyword evidence="10" id="KW-0143">Chaperone</keyword>
<dbReference type="KEGG" id="pnp:IJ22_05700"/>
<dbReference type="GO" id="GO:0006457">
    <property type="term" value="P:protein folding"/>
    <property type="evidence" value="ECO:0007669"/>
    <property type="project" value="InterPro"/>
</dbReference>
<keyword evidence="6" id="KW-1133">Transmembrane helix</keyword>